<protein>
    <submittedName>
        <fullName evidence="1">PRO0889</fullName>
    </submittedName>
</protein>
<evidence type="ECO:0000313" key="1">
    <source>
        <dbReference type="EMBL" id="AAF69593.1"/>
    </source>
</evidence>
<accession>Q9P1A5</accession>
<dbReference type="EMBL" id="AF119839">
    <property type="protein sequence ID" value="AAF69593.1"/>
    <property type="molecule type" value="mRNA"/>
</dbReference>
<proteinExistence type="evidence at transcript level"/>
<name>Q9P1A5_HUMAN</name>
<reference evidence="1" key="1">
    <citation type="submission" date="1999-01" db="EMBL/GenBank/DDBJ databases">
        <title>Functional prediction of the coding sequences of 79 new genes deduced by analysis of cDNA clones from human fetal liver.</title>
        <authorList>
            <person name="Zhang C."/>
            <person name="Yu Y."/>
            <person name="Zhang S."/>
            <person name="Wei H."/>
            <person name="Zhang Y."/>
            <person name="Zhou G."/>
            <person name="Bi J."/>
            <person name="Liu M."/>
            <person name="He F."/>
        </authorList>
    </citation>
    <scope>NUCLEOTIDE SEQUENCE</scope>
    <source>
        <tissue evidence="1">Liver</tissue>
    </source>
</reference>
<organism evidence="1">
    <name type="scientific">Homo sapiens</name>
    <name type="common">Human</name>
    <dbReference type="NCBI Taxonomy" id="9606"/>
    <lineage>
        <taxon>Eukaryota</taxon>
        <taxon>Metazoa</taxon>
        <taxon>Chordata</taxon>
        <taxon>Craniata</taxon>
        <taxon>Vertebrata</taxon>
        <taxon>Euteleostomi</taxon>
        <taxon>Mammalia</taxon>
        <taxon>Eutheria</taxon>
        <taxon>Euarchontoglires</taxon>
        <taxon>Primates</taxon>
        <taxon>Haplorrhini</taxon>
        <taxon>Catarrhini</taxon>
        <taxon>Hominidae</taxon>
        <taxon>Homo</taxon>
    </lineage>
</organism>
<dbReference type="AlphaFoldDB" id="Q9P1A5"/>
<sequence length="62" mass="6643">MTLVGVSLGVSYKAAVKVLAGPAVILRLDWGRICFPSWLMWFLVGFSSSCIVKLRTSVPAGS</sequence>